<dbReference type="InterPro" id="IPR036875">
    <property type="entry name" value="Znf_CCHC_sf"/>
</dbReference>
<keyword evidence="6" id="KW-1185">Reference proteome</keyword>
<dbReference type="InterPro" id="IPR038269">
    <property type="entry name" value="SCAN_sf"/>
</dbReference>
<proteinExistence type="predicted"/>
<comment type="caution">
    <text evidence="5">The sequence shown here is derived from an EMBL/GenBank/DDBJ whole genome shotgun (WGS) entry which is preliminary data.</text>
</comment>
<name>A0AAN9BKG3_9CAEN</name>
<reference evidence="5 6" key="1">
    <citation type="submission" date="2024-02" db="EMBL/GenBank/DDBJ databases">
        <title>Chromosome-scale genome assembly of the rough periwinkle Littorina saxatilis.</title>
        <authorList>
            <person name="De Jode A."/>
            <person name="Faria R."/>
            <person name="Formenti G."/>
            <person name="Sims Y."/>
            <person name="Smith T.P."/>
            <person name="Tracey A."/>
            <person name="Wood J.M.D."/>
            <person name="Zagrodzka Z.B."/>
            <person name="Johannesson K."/>
            <person name="Butlin R.K."/>
            <person name="Leder E.H."/>
        </authorList>
    </citation>
    <scope>NUCLEOTIDE SEQUENCE [LARGE SCALE GENOMIC DNA]</scope>
    <source>
        <strain evidence="5">Snail1</strain>
        <tissue evidence="5">Muscle</tissue>
    </source>
</reference>
<evidence type="ECO:0000256" key="1">
    <source>
        <dbReference type="PROSITE-ProRule" id="PRU00047"/>
    </source>
</evidence>
<evidence type="ECO:0000256" key="2">
    <source>
        <dbReference type="SAM" id="MobiDB-lite"/>
    </source>
</evidence>
<evidence type="ECO:0000313" key="6">
    <source>
        <dbReference type="Proteomes" id="UP001374579"/>
    </source>
</evidence>
<feature type="region of interest" description="Disordered" evidence="2">
    <location>
        <begin position="56"/>
        <end position="90"/>
    </location>
</feature>
<evidence type="ECO:0000259" key="3">
    <source>
        <dbReference type="PROSITE" id="PS50158"/>
    </source>
</evidence>
<feature type="domain" description="SCAN box" evidence="4">
    <location>
        <begin position="9"/>
        <end position="51"/>
    </location>
</feature>
<evidence type="ECO:0000313" key="5">
    <source>
        <dbReference type="EMBL" id="KAK7106799.1"/>
    </source>
</evidence>
<organism evidence="5 6">
    <name type="scientific">Littorina saxatilis</name>
    <dbReference type="NCBI Taxonomy" id="31220"/>
    <lineage>
        <taxon>Eukaryota</taxon>
        <taxon>Metazoa</taxon>
        <taxon>Spiralia</taxon>
        <taxon>Lophotrochozoa</taxon>
        <taxon>Mollusca</taxon>
        <taxon>Gastropoda</taxon>
        <taxon>Caenogastropoda</taxon>
        <taxon>Littorinimorpha</taxon>
        <taxon>Littorinoidea</taxon>
        <taxon>Littorinidae</taxon>
        <taxon>Littorina</taxon>
    </lineage>
</organism>
<dbReference type="AlphaFoldDB" id="A0AAN9BKG3"/>
<feature type="domain" description="CCHC-type" evidence="3">
    <location>
        <begin position="96"/>
        <end position="109"/>
    </location>
</feature>
<keyword evidence="1" id="KW-0479">Metal-binding</keyword>
<keyword evidence="1" id="KW-0862">Zinc</keyword>
<dbReference type="InterPro" id="IPR021109">
    <property type="entry name" value="Peptidase_aspartic_dom_sf"/>
</dbReference>
<dbReference type="SUPFAM" id="SSF57756">
    <property type="entry name" value="Retrovirus zinc finger-like domains"/>
    <property type="match status" value="1"/>
</dbReference>
<dbReference type="Gene3D" id="1.10.4020.10">
    <property type="entry name" value="DNA breaking-rejoining enzymes"/>
    <property type="match status" value="1"/>
</dbReference>
<evidence type="ECO:0000259" key="4">
    <source>
        <dbReference type="PROSITE" id="PS50804"/>
    </source>
</evidence>
<dbReference type="SMART" id="SM00343">
    <property type="entry name" value="ZnF_C2HC"/>
    <property type="match status" value="1"/>
</dbReference>
<protein>
    <recommendedName>
        <fullName evidence="7">CCHC-type domain-containing protein</fullName>
    </recommendedName>
</protein>
<dbReference type="PANTHER" id="PTHR46888:SF1">
    <property type="entry name" value="RIBONUCLEASE H"/>
    <property type="match status" value="1"/>
</dbReference>
<gene>
    <name evidence="5" type="ORF">V1264_018013</name>
</gene>
<dbReference type="Gene3D" id="4.10.60.10">
    <property type="entry name" value="Zinc finger, CCHC-type"/>
    <property type="match status" value="1"/>
</dbReference>
<dbReference type="PANTHER" id="PTHR46888">
    <property type="entry name" value="ZINC KNUCKLE DOMAINCONTAINING PROTEIN-RELATED"/>
    <property type="match status" value="1"/>
</dbReference>
<dbReference type="SUPFAM" id="SSF50630">
    <property type="entry name" value="Acid proteases"/>
    <property type="match status" value="1"/>
</dbReference>
<dbReference type="Pfam" id="PF00098">
    <property type="entry name" value="zf-CCHC"/>
    <property type="match status" value="1"/>
</dbReference>
<dbReference type="GO" id="GO:0008270">
    <property type="term" value="F:zinc ion binding"/>
    <property type="evidence" value="ECO:0007669"/>
    <property type="project" value="UniProtKB-KW"/>
</dbReference>
<dbReference type="GO" id="GO:0003676">
    <property type="term" value="F:nucleic acid binding"/>
    <property type="evidence" value="ECO:0007669"/>
    <property type="project" value="InterPro"/>
</dbReference>
<dbReference type="InterPro" id="IPR001878">
    <property type="entry name" value="Znf_CCHC"/>
</dbReference>
<accession>A0AAN9BKG3</accession>
<dbReference type="Proteomes" id="UP001374579">
    <property type="component" value="Unassembled WGS sequence"/>
</dbReference>
<sequence length="282" mass="31352">MAEKRWDVDDLADLIVMEQLMSSLRPEVVTFVQEHQPKTTQEAAEWIRVYEDAQAISGKSSGPRPNKSGNTSSSGPKDGKDEQGHKGSSSRNDITCFYCGKRGHVKKDCLKRQSDQKGVHFVASEELRDVTSTCGIPQLCVPCSKKHFQPHCQVYVNGVKGEGLRDTGADMIVVRASLVPAKAYTGDSLRVRMAEASHACDLNTAVIKVVTPLFTGTIVAIVMDDPPCDLLIRNRVQFVDGVIREVPVYRLPTSFLYSRGPRRNERINLSNPYLPHVQPWET</sequence>
<dbReference type="InterPro" id="IPR003309">
    <property type="entry name" value="SCAN_dom"/>
</dbReference>
<keyword evidence="1" id="KW-0863">Zinc-finger</keyword>
<dbReference type="SUPFAM" id="SSF47353">
    <property type="entry name" value="Retrovirus capsid dimerization domain-like"/>
    <property type="match status" value="1"/>
</dbReference>
<dbReference type="PROSITE" id="PS50804">
    <property type="entry name" value="SCAN_BOX"/>
    <property type="match status" value="1"/>
</dbReference>
<dbReference type="EMBL" id="JBAMIC010000007">
    <property type="protein sequence ID" value="KAK7106799.1"/>
    <property type="molecule type" value="Genomic_DNA"/>
</dbReference>
<dbReference type="PROSITE" id="PS50158">
    <property type="entry name" value="ZF_CCHC"/>
    <property type="match status" value="1"/>
</dbReference>
<evidence type="ECO:0008006" key="7">
    <source>
        <dbReference type="Google" id="ProtNLM"/>
    </source>
</evidence>